<evidence type="ECO:0000313" key="1">
    <source>
        <dbReference type="EMBL" id="KAK5840037.1"/>
    </source>
</evidence>
<name>A0ABR0QMF5_GOSAR</name>
<keyword evidence="2" id="KW-1185">Reference proteome</keyword>
<gene>
    <name evidence="1" type="ORF">PVK06_008904</name>
</gene>
<evidence type="ECO:0000313" key="2">
    <source>
        <dbReference type="Proteomes" id="UP001358586"/>
    </source>
</evidence>
<sequence length="75" mass="8601">MEERGSVSWNTAVVSSSRCKRILPTTVKAASHHRLLAANTLIYLRPLFLDFLLPFVDEVWFNPHLFLKALQCMIS</sequence>
<proteinExistence type="predicted"/>
<dbReference type="EMBL" id="JARKNE010000003">
    <property type="protein sequence ID" value="KAK5840037.1"/>
    <property type="molecule type" value="Genomic_DNA"/>
</dbReference>
<protein>
    <submittedName>
        <fullName evidence="1">Uncharacterized protein</fullName>
    </submittedName>
</protein>
<comment type="caution">
    <text evidence="1">The sequence shown here is derived from an EMBL/GenBank/DDBJ whole genome shotgun (WGS) entry which is preliminary data.</text>
</comment>
<reference evidence="1 2" key="1">
    <citation type="submission" date="2023-03" db="EMBL/GenBank/DDBJ databases">
        <title>WGS of Gossypium arboreum.</title>
        <authorList>
            <person name="Yu D."/>
        </authorList>
    </citation>
    <scope>NUCLEOTIDE SEQUENCE [LARGE SCALE GENOMIC DNA]</scope>
    <source>
        <tissue evidence="1">Leaf</tissue>
    </source>
</reference>
<accession>A0ABR0QMF5</accession>
<organism evidence="1 2">
    <name type="scientific">Gossypium arboreum</name>
    <name type="common">Tree cotton</name>
    <name type="synonym">Gossypium nanking</name>
    <dbReference type="NCBI Taxonomy" id="29729"/>
    <lineage>
        <taxon>Eukaryota</taxon>
        <taxon>Viridiplantae</taxon>
        <taxon>Streptophyta</taxon>
        <taxon>Embryophyta</taxon>
        <taxon>Tracheophyta</taxon>
        <taxon>Spermatophyta</taxon>
        <taxon>Magnoliopsida</taxon>
        <taxon>eudicotyledons</taxon>
        <taxon>Gunneridae</taxon>
        <taxon>Pentapetalae</taxon>
        <taxon>rosids</taxon>
        <taxon>malvids</taxon>
        <taxon>Malvales</taxon>
        <taxon>Malvaceae</taxon>
        <taxon>Malvoideae</taxon>
        <taxon>Gossypium</taxon>
    </lineage>
</organism>
<dbReference type="Proteomes" id="UP001358586">
    <property type="component" value="Chromosome 3"/>
</dbReference>